<name>A0A8C4QFV2_EPTBU</name>
<protein>
    <submittedName>
        <fullName evidence="1">GP1 homolog, RAB6A GEF complex partner 1</fullName>
    </submittedName>
</protein>
<accession>A0A8C4QFV2</accession>
<sequence length="391" mass="43101">MIDVQAKLVRGSVFLAGELLECILTFSNTAHHNASSTACENLAWASAQIHCQFHASESAVVLPPPPTTGLDVQAENETVFVPNRGERGQCILSTPPKILFCDLRLDEGESKTYIYSEIIPSDAVASFRGQAVKYAYKLTIGCQRVNSPIKLLRVPFRVLVFPGLQDYRSPGDRESVAPANPFLDEEGDEEGCKRDNNLLEVATELIMEATAQRSPSTFNITSPWGKVGKFSIGRTVYRLGEDVVGAFDFSNCTVPCLHLTVLLQSEEIVSEACRRHTGQAPFVTTHAHHNEACVHTLSTHAMLPLPLQATPSFSNETVALKWRLHFQFIVASEPKEVPSFDMDEHESRVWHSPEMVEADTLSWDLPITVLPSNPLQAGTVCQLPTFTSISI</sequence>
<dbReference type="Pfam" id="PF08737">
    <property type="entry name" value="Rgp1"/>
    <property type="match status" value="2"/>
</dbReference>
<dbReference type="Proteomes" id="UP000694388">
    <property type="component" value="Unplaced"/>
</dbReference>
<reference evidence="1" key="1">
    <citation type="submission" date="2025-08" db="UniProtKB">
        <authorList>
            <consortium name="Ensembl"/>
        </authorList>
    </citation>
    <scope>IDENTIFICATION</scope>
</reference>
<evidence type="ECO:0000313" key="2">
    <source>
        <dbReference type="Proteomes" id="UP000694388"/>
    </source>
</evidence>
<dbReference type="InterPro" id="IPR014848">
    <property type="entry name" value="Rgp1"/>
</dbReference>
<dbReference type="PANTHER" id="PTHR12507">
    <property type="entry name" value="REDUCED GROWTH PHENOTYPE 1 RGP1, YEAST -RELATED"/>
    <property type="match status" value="1"/>
</dbReference>
<evidence type="ECO:0000313" key="1">
    <source>
        <dbReference type="Ensembl" id="ENSEBUP00000014869.1"/>
    </source>
</evidence>
<reference evidence="1" key="2">
    <citation type="submission" date="2025-09" db="UniProtKB">
        <authorList>
            <consortium name="Ensembl"/>
        </authorList>
    </citation>
    <scope>IDENTIFICATION</scope>
</reference>
<proteinExistence type="predicted"/>
<keyword evidence="2" id="KW-1185">Reference proteome</keyword>
<dbReference type="GO" id="GO:0061035">
    <property type="term" value="P:regulation of cartilage development"/>
    <property type="evidence" value="ECO:0007669"/>
    <property type="project" value="Ensembl"/>
</dbReference>
<dbReference type="Ensembl" id="ENSEBUT00000015445.1">
    <property type="protein sequence ID" value="ENSEBUP00000014869.1"/>
    <property type="gene ID" value="ENSEBUG00000009381.1"/>
</dbReference>
<dbReference type="GeneTree" id="ENSGT00390000006136"/>
<organism evidence="1 2">
    <name type="scientific">Eptatretus burgeri</name>
    <name type="common">Inshore hagfish</name>
    <dbReference type="NCBI Taxonomy" id="7764"/>
    <lineage>
        <taxon>Eukaryota</taxon>
        <taxon>Metazoa</taxon>
        <taxon>Chordata</taxon>
        <taxon>Craniata</taxon>
        <taxon>Vertebrata</taxon>
        <taxon>Cyclostomata</taxon>
        <taxon>Myxini</taxon>
        <taxon>Myxiniformes</taxon>
        <taxon>Myxinidae</taxon>
        <taxon>Eptatretinae</taxon>
        <taxon>Eptatretus</taxon>
    </lineage>
</organism>
<dbReference type="GO" id="GO:0070278">
    <property type="term" value="P:extracellular matrix constituent secretion"/>
    <property type="evidence" value="ECO:0007669"/>
    <property type="project" value="Ensembl"/>
</dbReference>
<dbReference type="OMA" id="CQVRCVQ"/>
<dbReference type="AlphaFoldDB" id="A0A8C4QFV2"/>